<sequence>MSSEYRFQNPSYY</sequence>
<protein>
    <submittedName>
        <fullName evidence="1">Uncharacterized protein</fullName>
    </submittedName>
</protein>
<name>A0A0K2V2U6_LEPSM</name>
<organism evidence="1">
    <name type="scientific">Lepeophtheirus salmonis</name>
    <name type="common">Salmon louse</name>
    <name type="synonym">Caligus salmonis</name>
    <dbReference type="NCBI Taxonomy" id="72036"/>
    <lineage>
        <taxon>Eukaryota</taxon>
        <taxon>Metazoa</taxon>
        <taxon>Ecdysozoa</taxon>
        <taxon>Arthropoda</taxon>
        <taxon>Crustacea</taxon>
        <taxon>Multicrustacea</taxon>
        <taxon>Hexanauplia</taxon>
        <taxon>Copepoda</taxon>
        <taxon>Siphonostomatoida</taxon>
        <taxon>Caligidae</taxon>
        <taxon>Lepeophtheirus</taxon>
    </lineage>
</organism>
<reference evidence="1" key="1">
    <citation type="submission" date="2014-05" db="EMBL/GenBank/DDBJ databases">
        <authorList>
            <person name="Chronopoulou M."/>
        </authorList>
    </citation>
    <scope>NUCLEOTIDE SEQUENCE</scope>
    <source>
        <tissue evidence="1">Whole organism</tissue>
    </source>
</reference>
<dbReference type="EMBL" id="HACA01027279">
    <property type="protein sequence ID" value="CDW44640.1"/>
    <property type="molecule type" value="Transcribed_RNA"/>
</dbReference>
<accession>A0A0K2V2U6</accession>
<evidence type="ECO:0000313" key="1">
    <source>
        <dbReference type="EMBL" id="CDW44640.1"/>
    </source>
</evidence>
<proteinExistence type="predicted"/>